<dbReference type="Gene3D" id="2.60.120.920">
    <property type="match status" value="1"/>
</dbReference>
<dbReference type="InterPro" id="IPR003879">
    <property type="entry name" value="Butyrophylin_SPRY"/>
</dbReference>
<keyword evidence="3" id="KW-1185">Reference proteome</keyword>
<dbReference type="InterPro" id="IPR013320">
    <property type="entry name" value="ConA-like_dom_sf"/>
</dbReference>
<reference evidence="2 3" key="1">
    <citation type="submission" date="2021-04" db="EMBL/GenBank/DDBJ databases">
        <authorList>
            <person name="De Guttry C."/>
            <person name="Zahm M."/>
            <person name="Klopp C."/>
            <person name="Cabau C."/>
            <person name="Louis A."/>
            <person name="Berthelot C."/>
            <person name="Parey E."/>
            <person name="Roest Crollius H."/>
            <person name="Montfort J."/>
            <person name="Robinson-Rechavi M."/>
            <person name="Bucao C."/>
            <person name="Bouchez O."/>
            <person name="Gislard M."/>
            <person name="Lluch J."/>
            <person name="Milhes M."/>
            <person name="Lampietro C."/>
            <person name="Lopez Roques C."/>
            <person name="Donnadieu C."/>
            <person name="Braasch I."/>
            <person name="Desvignes T."/>
            <person name="Postlethwait J."/>
            <person name="Bobe J."/>
            <person name="Wedekind C."/>
            <person name="Guiguen Y."/>
        </authorList>
    </citation>
    <scope>NUCLEOTIDE SEQUENCE [LARGE SCALE GENOMIC DNA]</scope>
    <source>
        <strain evidence="2">Cs_M1</strain>
        <tissue evidence="2">Blood</tissue>
    </source>
</reference>
<evidence type="ECO:0000313" key="3">
    <source>
        <dbReference type="Proteomes" id="UP001356427"/>
    </source>
</evidence>
<dbReference type="InterPro" id="IPR003877">
    <property type="entry name" value="SPRY_dom"/>
</dbReference>
<accession>A0AAN8KXM6</accession>
<evidence type="ECO:0000259" key="1">
    <source>
        <dbReference type="PROSITE" id="PS50188"/>
    </source>
</evidence>
<dbReference type="AlphaFoldDB" id="A0AAN8KXM6"/>
<name>A0AAN8KXM6_9TELE</name>
<dbReference type="SUPFAM" id="SSF49899">
    <property type="entry name" value="Concanavalin A-like lectins/glucanases"/>
    <property type="match status" value="1"/>
</dbReference>
<dbReference type="InterPro" id="IPR043136">
    <property type="entry name" value="B30.2/SPRY_sf"/>
</dbReference>
<dbReference type="PROSITE" id="PS50188">
    <property type="entry name" value="B302_SPRY"/>
    <property type="match status" value="1"/>
</dbReference>
<dbReference type="PANTHER" id="PTHR24103">
    <property type="entry name" value="E3 UBIQUITIN-PROTEIN LIGASE TRIM"/>
    <property type="match status" value="1"/>
</dbReference>
<dbReference type="Pfam" id="PF00622">
    <property type="entry name" value="SPRY"/>
    <property type="match status" value="1"/>
</dbReference>
<comment type="caution">
    <text evidence="2">The sequence shown here is derived from an EMBL/GenBank/DDBJ whole genome shotgun (WGS) entry which is preliminary data.</text>
</comment>
<dbReference type="InterPro" id="IPR050143">
    <property type="entry name" value="TRIM/RBCC"/>
</dbReference>
<dbReference type="InterPro" id="IPR001870">
    <property type="entry name" value="B30.2/SPRY"/>
</dbReference>
<proteinExistence type="predicted"/>
<feature type="domain" description="B30.2/SPRY" evidence="1">
    <location>
        <begin position="1"/>
        <end position="145"/>
    </location>
</feature>
<evidence type="ECO:0000313" key="2">
    <source>
        <dbReference type="EMBL" id="KAK6299397.1"/>
    </source>
</evidence>
<protein>
    <recommendedName>
        <fullName evidence="1">B30.2/SPRY domain-containing protein</fullName>
    </recommendedName>
</protein>
<dbReference type="PRINTS" id="PR01407">
    <property type="entry name" value="BUTYPHLNCDUF"/>
</dbReference>
<dbReference type="Proteomes" id="UP001356427">
    <property type="component" value="Unassembled WGS sequence"/>
</dbReference>
<gene>
    <name evidence="2" type="ORF">J4Q44_G00309070</name>
</gene>
<sequence length="154" mass="17115">MASAADPWHHYNTLPGGRCSGLSNLVGVGSKAKWDVGVASEGVDRQARVKLSPESGYWTLRLREGDQYSAGTQPWTRLQVGWSPQRIGVFLDCDERRVSFYNADDMSLLYTFSNGPRGRVLPSFSPCVSDANQKPQPIQLLHHPPVDQLGQVYR</sequence>
<dbReference type="EMBL" id="JAGTTL010000029">
    <property type="protein sequence ID" value="KAK6299397.1"/>
    <property type="molecule type" value="Genomic_DNA"/>
</dbReference>
<dbReference type="SMART" id="SM00449">
    <property type="entry name" value="SPRY"/>
    <property type="match status" value="1"/>
</dbReference>
<organism evidence="2 3">
    <name type="scientific">Coregonus suidteri</name>
    <dbReference type="NCBI Taxonomy" id="861788"/>
    <lineage>
        <taxon>Eukaryota</taxon>
        <taxon>Metazoa</taxon>
        <taxon>Chordata</taxon>
        <taxon>Craniata</taxon>
        <taxon>Vertebrata</taxon>
        <taxon>Euteleostomi</taxon>
        <taxon>Actinopterygii</taxon>
        <taxon>Neopterygii</taxon>
        <taxon>Teleostei</taxon>
        <taxon>Protacanthopterygii</taxon>
        <taxon>Salmoniformes</taxon>
        <taxon>Salmonidae</taxon>
        <taxon>Coregoninae</taxon>
        <taxon>Coregonus</taxon>
    </lineage>
</organism>